<dbReference type="AlphaFoldDB" id="M7ZXB5"/>
<organism evidence="9">
    <name type="scientific">Triticum urartu</name>
    <name type="common">Red wild einkorn</name>
    <name type="synonym">Crithodium urartu</name>
    <dbReference type="NCBI Taxonomy" id="4572"/>
    <lineage>
        <taxon>Eukaryota</taxon>
        <taxon>Viridiplantae</taxon>
        <taxon>Streptophyta</taxon>
        <taxon>Embryophyta</taxon>
        <taxon>Tracheophyta</taxon>
        <taxon>Spermatophyta</taxon>
        <taxon>Magnoliopsida</taxon>
        <taxon>Liliopsida</taxon>
        <taxon>Poales</taxon>
        <taxon>Poaceae</taxon>
        <taxon>BOP clade</taxon>
        <taxon>Pooideae</taxon>
        <taxon>Triticodae</taxon>
        <taxon>Triticeae</taxon>
        <taxon>Triticinae</taxon>
        <taxon>Triticum</taxon>
    </lineage>
</organism>
<evidence type="ECO:0000256" key="6">
    <source>
        <dbReference type="ARBA" id="ARBA00022801"/>
    </source>
</evidence>
<evidence type="ECO:0000256" key="2">
    <source>
        <dbReference type="ARBA" id="ARBA00004123"/>
    </source>
</evidence>
<dbReference type="STRING" id="4572.M7ZXB5"/>
<comment type="similarity">
    <text evidence="3">Belongs to the HARBI1 family.</text>
</comment>
<sequence>MPHGWVATESRCTFLRPTCGAGFVRQIFGTLQIPLYLFAKPLPIPLEIPFQIQVLEHHHWFVIVAEVHAVWALAWNQPHVLQLLLHLSLQDALVKLSKESIYMRSTEMHEKITSNPGRFHPCFKGCVGALDGTHMPAFVPLHVQDRFRGFKSIPPQNVLAAVDFDLRFIYVLAGWEGSAHDSLVLQDALSRPTRLKIPEGKFFLAGAGCASRPGILPLYRGVRYHLKEYRGDTNPSDYKELFNHRQSSCGTTVERAFGALKNRFNILSSQPYFPLKTQVKIVVACCALHNWILENGIDETTTVLMALALALALPPPPPPPPPASGHAPATTNPPDGPQPDLTLATNSLDTLLSSVAPPPSPFFDLPYVKADQVALRCFLGCGNAMGLEFEDDCSYYHRLDITTPELHLASPLYIVFDFSNRHLDAIVVAALLQPVLGGSAADFFVAMCSPLVFCLHVASSRVAEIILAQTRVRHHNFAFFFTRTLPPLPPPPQAAASCMSLAHLLQIPDDLGLHFEGVAWSQLRSPVSIDPCNQPHGCRMYARVIQFPFALNATSMALILAHLFGGFHHSFNITDDGDSCFSFTVASQEVAKLIASMGDFHKKGMLIRFP</sequence>
<reference evidence="9" key="1">
    <citation type="journal article" date="2013" name="Nature">
        <title>Draft genome of the wheat A-genome progenitor Triticum urartu.</title>
        <authorList>
            <person name="Ling H.Q."/>
            <person name="Zhao S."/>
            <person name="Liu D."/>
            <person name="Wang J."/>
            <person name="Sun H."/>
            <person name="Zhang C."/>
            <person name="Fan H."/>
            <person name="Li D."/>
            <person name="Dong L."/>
            <person name="Tao Y."/>
            <person name="Gao C."/>
            <person name="Wu H."/>
            <person name="Li Y."/>
            <person name="Cui Y."/>
            <person name="Guo X."/>
            <person name="Zheng S."/>
            <person name="Wang B."/>
            <person name="Yu K."/>
            <person name="Liang Q."/>
            <person name="Yang W."/>
            <person name="Lou X."/>
            <person name="Chen J."/>
            <person name="Feng M."/>
            <person name="Jian J."/>
            <person name="Zhang X."/>
            <person name="Luo G."/>
            <person name="Jiang Y."/>
            <person name="Liu J."/>
            <person name="Wang Z."/>
            <person name="Sha Y."/>
            <person name="Zhang B."/>
            <person name="Wu H."/>
            <person name="Tang D."/>
            <person name="Shen Q."/>
            <person name="Xue P."/>
            <person name="Zou S."/>
            <person name="Wang X."/>
            <person name="Liu X."/>
            <person name="Wang F."/>
            <person name="Yang Y."/>
            <person name="An X."/>
            <person name="Dong Z."/>
            <person name="Zhang K."/>
            <person name="Zhang X."/>
            <person name="Luo M.C."/>
            <person name="Dvorak J."/>
            <person name="Tong Y."/>
            <person name="Wang J."/>
            <person name="Yang H."/>
            <person name="Li Z."/>
            <person name="Wang D."/>
            <person name="Zhang A."/>
            <person name="Wang J."/>
        </authorList>
    </citation>
    <scope>NUCLEOTIDE SEQUENCE</scope>
</reference>
<keyword evidence="4" id="KW-0540">Nuclease</keyword>
<evidence type="ECO:0000256" key="3">
    <source>
        <dbReference type="ARBA" id="ARBA00006958"/>
    </source>
</evidence>
<evidence type="ECO:0000256" key="8">
    <source>
        <dbReference type="SAM" id="MobiDB-lite"/>
    </source>
</evidence>
<dbReference type="InterPro" id="IPR027806">
    <property type="entry name" value="HARBI1_dom"/>
</dbReference>
<evidence type="ECO:0000313" key="9">
    <source>
        <dbReference type="EMBL" id="EMS64306.1"/>
    </source>
</evidence>
<name>M7ZXB5_TRIUA</name>
<accession>M7ZXB5</accession>
<comment type="subcellular location">
    <subcellularLocation>
        <location evidence="2">Nucleus</location>
    </subcellularLocation>
</comment>
<dbReference type="GO" id="GO:0004518">
    <property type="term" value="F:nuclease activity"/>
    <property type="evidence" value="ECO:0007669"/>
    <property type="project" value="UniProtKB-KW"/>
</dbReference>
<dbReference type="PANTHER" id="PTHR22930">
    <property type="match status" value="1"/>
</dbReference>
<gene>
    <name evidence="9" type="ORF">TRIUR3_05022</name>
</gene>
<evidence type="ECO:0000256" key="5">
    <source>
        <dbReference type="ARBA" id="ARBA00022723"/>
    </source>
</evidence>
<evidence type="ECO:0000256" key="4">
    <source>
        <dbReference type="ARBA" id="ARBA00022722"/>
    </source>
</evidence>
<dbReference type="GO" id="GO:0005634">
    <property type="term" value="C:nucleus"/>
    <property type="evidence" value="ECO:0007669"/>
    <property type="project" value="UniProtKB-SubCell"/>
</dbReference>
<dbReference type="GO" id="GO:0046872">
    <property type="term" value="F:metal ion binding"/>
    <property type="evidence" value="ECO:0007669"/>
    <property type="project" value="UniProtKB-KW"/>
</dbReference>
<keyword evidence="5" id="KW-0479">Metal-binding</keyword>
<comment type="cofactor">
    <cofactor evidence="1">
        <name>a divalent metal cation</name>
        <dbReference type="ChEBI" id="CHEBI:60240"/>
    </cofactor>
</comment>
<dbReference type="Pfam" id="PF13359">
    <property type="entry name" value="DDE_Tnp_4"/>
    <property type="match status" value="1"/>
</dbReference>
<dbReference type="InterPro" id="IPR045249">
    <property type="entry name" value="HARBI1-like"/>
</dbReference>
<dbReference type="PANTHER" id="PTHR22930:SF259">
    <property type="entry name" value="OS08G0106900 PROTEIN"/>
    <property type="match status" value="1"/>
</dbReference>
<evidence type="ECO:0000256" key="1">
    <source>
        <dbReference type="ARBA" id="ARBA00001968"/>
    </source>
</evidence>
<protein>
    <submittedName>
        <fullName evidence="9">Putative nuclease HARBI1</fullName>
    </submittedName>
</protein>
<dbReference type="GO" id="GO:0016787">
    <property type="term" value="F:hydrolase activity"/>
    <property type="evidence" value="ECO:0007669"/>
    <property type="project" value="UniProtKB-KW"/>
</dbReference>
<dbReference type="EMBL" id="KD057508">
    <property type="protein sequence ID" value="EMS64306.1"/>
    <property type="molecule type" value="Genomic_DNA"/>
</dbReference>
<keyword evidence="6" id="KW-0378">Hydrolase</keyword>
<feature type="region of interest" description="Disordered" evidence="8">
    <location>
        <begin position="315"/>
        <end position="343"/>
    </location>
</feature>
<proteinExistence type="inferred from homology"/>
<evidence type="ECO:0000256" key="7">
    <source>
        <dbReference type="ARBA" id="ARBA00023242"/>
    </source>
</evidence>
<keyword evidence="7" id="KW-0539">Nucleus</keyword>
<dbReference type="eggNOG" id="KOG4585">
    <property type="taxonomic scope" value="Eukaryota"/>
</dbReference>